<evidence type="ECO:0000313" key="1">
    <source>
        <dbReference type="EMBL" id="KAL0453644.1"/>
    </source>
</evidence>
<sequence>MTADEDIKEKFNLEQFAKLAEREIEHGDLDAVAIMNTLKAKREQMYGHTETSTNSEQPNSLNKGALVVVPLKQQWIPTPFPVS</sequence>
<comment type="caution">
    <text evidence="1">The sequence shown here is derived from an EMBL/GenBank/DDBJ whole genome shotgun (WGS) entry which is preliminary data.</text>
</comment>
<dbReference type="EMBL" id="JACGWN010000004">
    <property type="protein sequence ID" value="KAL0453644.1"/>
    <property type="molecule type" value="Genomic_DNA"/>
</dbReference>
<accession>A0AAW2XKH9</accession>
<organism evidence="1">
    <name type="scientific">Sesamum latifolium</name>
    <dbReference type="NCBI Taxonomy" id="2727402"/>
    <lineage>
        <taxon>Eukaryota</taxon>
        <taxon>Viridiplantae</taxon>
        <taxon>Streptophyta</taxon>
        <taxon>Embryophyta</taxon>
        <taxon>Tracheophyta</taxon>
        <taxon>Spermatophyta</taxon>
        <taxon>Magnoliopsida</taxon>
        <taxon>eudicotyledons</taxon>
        <taxon>Gunneridae</taxon>
        <taxon>Pentapetalae</taxon>
        <taxon>asterids</taxon>
        <taxon>lamiids</taxon>
        <taxon>Lamiales</taxon>
        <taxon>Pedaliaceae</taxon>
        <taxon>Sesamum</taxon>
    </lineage>
</organism>
<dbReference type="AlphaFoldDB" id="A0AAW2XKH9"/>
<name>A0AAW2XKH9_9LAMI</name>
<gene>
    <name evidence="1" type="ORF">Slati_1342500</name>
</gene>
<proteinExistence type="predicted"/>
<protein>
    <submittedName>
        <fullName evidence="1">Uncharacterized protein</fullName>
    </submittedName>
</protein>
<reference evidence="1" key="1">
    <citation type="submission" date="2020-06" db="EMBL/GenBank/DDBJ databases">
        <authorList>
            <person name="Li T."/>
            <person name="Hu X."/>
            <person name="Zhang T."/>
            <person name="Song X."/>
            <person name="Zhang H."/>
            <person name="Dai N."/>
            <person name="Sheng W."/>
            <person name="Hou X."/>
            <person name="Wei L."/>
        </authorList>
    </citation>
    <scope>NUCLEOTIDE SEQUENCE</scope>
    <source>
        <strain evidence="1">KEN1</strain>
        <tissue evidence="1">Leaf</tissue>
    </source>
</reference>
<reference evidence="1" key="2">
    <citation type="journal article" date="2024" name="Plant">
        <title>Genomic evolution and insights into agronomic trait innovations of Sesamum species.</title>
        <authorList>
            <person name="Miao H."/>
            <person name="Wang L."/>
            <person name="Qu L."/>
            <person name="Liu H."/>
            <person name="Sun Y."/>
            <person name="Le M."/>
            <person name="Wang Q."/>
            <person name="Wei S."/>
            <person name="Zheng Y."/>
            <person name="Lin W."/>
            <person name="Duan Y."/>
            <person name="Cao H."/>
            <person name="Xiong S."/>
            <person name="Wang X."/>
            <person name="Wei L."/>
            <person name="Li C."/>
            <person name="Ma Q."/>
            <person name="Ju M."/>
            <person name="Zhao R."/>
            <person name="Li G."/>
            <person name="Mu C."/>
            <person name="Tian Q."/>
            <person name="Mei H."/>
            <person name="Zhang T."/>
            <person name="Gao T."/>
            <person name="Zhang H."/>
        </authorList>
    </citation>
    <scope>NUCLEOTIDE SEQUENCE</scope>
    <source>
        <strain evidence="1">KEN1</strain>
    </source>
</reference>